<dbReference type="PROSITE" id="PS51257">
    <property type="entry name" value="PROKAR_LIPOPROTEIN"/>
    <property type="match status" value="1"/>
</dbReference>
<dbReference type="RefSeq" id="WP_380032878.1">
    <property type="nucleotide sequence ID" value="NZ_JBHSHB010000008.1"/>
</dbReference>
<name>A0ABV9L7B1_9FLAO</name>
<feature type="chain" id="PRO_5047460830" evidence="1">
    <location>
        <begin position="20"/>
        <end position="348"/>
    </location>
</feature>
<comment type="caution">
    <text evidence="2">The sequence shown here is derived from an EMBL/GenBank/DDBJ whole genome shotgun (WGS) entry which is preliminary data.</text>
</comment>
<feature type="signal peptide" evidence="1">
    <location>
        <begin position="1"/>
        <end position="19"/>
    </location>
</feature>
<accession>A0ABV9L7B1</accession>
<proteinExistence type="predicted"/>
<organism evidence="2 3">
    <name type="scientific">Dokdonia genika</name>
    <dbReference type="NCBI Taxonomy" id="308113"/>
    <lineage>
        <taxon>Bacteria</taxon>
        <taxon>Pseudomonadati</taxon>
        <taxon>Bacteroidota</taxon>
        <taxon>Flavobacteriia</taxon>
        <taxon>Flavobacteriales</taxon>
        <taxon>Flavobacteriaceae</taxon>
        <taxon>Dokdonia</taxon>
    </lineage>
</organism>
<evidence type="ECO:0000313" key="2">
    <source>
        <dbReference type="EMBL" id="MFC4690011.1"/>
    </source>
</evidence>
<keyword evidence="3" id="KW-1185">Reference proteome</keyword>
<reference evidence="3" key="1">
    <citation type="journal article" date="2019" name="Int. J. Syst. Evol. Microbiol.">
        <title>The Global Catalogue of Microorganisms (GCM) 10K type strain sequencing project: providing services to taxonomists for standard genome sequencing and annotation.</title>
        <authorList>
            <consortium name="The Broad Institute Genomics Platform"/>
            <consortium name="The Broad Institute Genome Sequencing Center for Infectious Disease"/>
            <person name="Wu L."/>
            <person name="Ma J."/>
        </authorList>
    </citation>
    <scope>NUCLEOTIDE SEQUENCE [LARGE SCALE GENOMIC DNA]</scope>
    <source>
        <strain evidence="3">CGMCC 4.7427</strain>
    </source>
</reference>
<evidence type="ECO:0000256" key="1">
    <source>
        <dbReference type="SAM" id="SignalP"/>
    </source>
</evidence>
<gene>
    <name evidence="2" type="ORF">ACFO5T_06180</name>
</gene>
<sequence>MKLTSKLGILLIASAGFIACETDDNGLSTTTDDDGSANLELDNSLFATSNTSGDITVYDVEDIASVTASTFGTAATDTEGIYYDSSDDEVIQISRSESQIQAFGDLSLNVAGIALNASVSSTASLSSPRDLAVNDNIYVVADNADVDGDDSTDDGRLFIYTRGDDGSITLRNTVTVNFAVWGIEFDGDTLIAVVDKTSDVAIFENFADSNTTDATVEATKRITIEGIVRTHGLAVDGGTLILTDVGSAMDDADGAFHIISDYASKFAGVANGETLAVVGNQVRVAGDATFLGNPVAAEYDAESNVVFIAERANGGGRILAFSNAQAGGNLTPSVNNELEGASSLYLNE</sequence>
<dbReference type="Proteomes" id="UP001595878">
    <property type="component" value="Unassembled WGS sequence"/>
</dbReference>
<dbReference type="SUPFAM" id="SSF63825">
    <property type="entry name" value="YWTD domain"/>
    <property type="match status" value="1"/>
</dbReference>
<dbReference type="EMBL" id="JBHSHB010000008">
    <property type="protein sequence ID" value="MFC4690011.1"/>
    <property type="molecule type" value="Genomic_DNA"/>
</dbReference>
<protein>
    <submittedName>
        <fullName evidence="2">Uncharacterized protein</fullName>
    </submittedName>
</protein>
<evidence type="ECO:0000313" key="3">
    <source>
        <dbReference type="Proteomes" id="UP001595878"/>
    </source>
</evidence>
<keyword evidence="1" id="KW-0732">Signal</keyword>